<dbReference type="GO" id="GO:0030170">
    <property type="term" value="F:pyridoxal phosphate binding"/>
    <property type="evidence" value="ECO:0007669"/>
    <property type="project" value="InterPro"/>
</dbReference>
<dbReference type="STRING" id="574376.BAMA_19805"/>
<evidence type="ECO:0000259" key="8">
    <source>
        <dbReference type="PROSITE" id="PS50949"/>
    </source>
</evidence>
<dbReference type="SUPFAM" id="SSF53383">
    <property type="entry name" value="PLP-dependent transferases"/>
    <property type="match status" value="1"/>
</dbReference>
<reference evidence="9 10" key="1">
    <citation type="submission" date="2014-06" db="EMBL/GenBank/DDBJ databases">
        <title>Draft genome sequence of Bacillus manliponensis JCM 15802 (MCCC 1A00708).</title>
        <authorList>
            <person name="Lai Q."/>
            <person name="Liu Y."/>
            <person name="Shao Z."/>
        </authorList>
    </citation>
    <scope>NUCLEOTIDE SEQUENCE [LARGE SCALE GENOMIC DNA]</scope>
    <source>
        <strain evidence="9 10">JCM 15802</strain>
    </source>
</reference>
<evidence type="ECO:0000256" key="5">
    <source>
        <dbReference type="ARBA" id="ARBA00023015"/>
    </source>
</evidence>
<evidence type="ECO:0000256" key="6">
    <source>
        <dbReference type="ARBA" id="ARBA00023125"/>
    </source>
</evidence>
<dbReference type="GO" id="GO:0008483">
    <property type="term" value="F:transaminase activity"/>
    <property type="evidence" value="ECO:0007669"/>
    <property type="project" value="UniProtKB-KW"/>
</dbReference>
<dbReference type="CDD" id="cd00609">
    <property type="entry name" value="AAT_like"/>
    <property type="match status" value="1"/>
</dbReference>
<dbReference type="InterPro" id="IPR051446">
    <property type="entry name" value="HTH_trans_reg/aminotransferase"/>
</dbReference>
<dbReference type="GO" id="GO:0003677">
    <property type="term" value="F:DNA binding"/>
    <property type="evidence" value="ECO:0007669"/>
    <property type="project" value="UniProtKB-KW"/>
</dbReference>
<keyword evidence="10" id="KW-1185">Reference proteome</keyword>
<dbReference type="CDD" id="cd07377">
    <property type="entry name" value="WHTH_GntR"/>
    <property type="match status" value="1"/>
</dbReference>
<evidence type="ECO:0000256" key="2">
    <source>
        <dbReference type="ARBA" id="ARBA00005384"/>
    </source>
</evidence>
<keyword evidence="4" id="KW-0663">Pyridoxal phosphate</keyword>
<keyword evidence="5" id="KW-0805">Transcription regulation</keyword>
<evidence type="ECO:0000256" key="4">
    <source>
        <dbReference type="ARBA" id="ARBA00022898"/>
    </source>
</evidence>
<dbReference type="InterPro" id="IPR015424">
    <property type="entry name" value="PyrdxlP-dep_Trfase"/>
</dbReference>
<dbReference type="OrthoDB" id="9808770at2"/>
<protein>
    <submittedName>
        <fullName evidence="9">GntR family transcriptional regulator</fullName>
    </submittedName>
</protein>
<evidence type="ECO:0000256" key="1">
    <source>
        <dbReference type="ARBA" id="ARBA00001933"/>
    </source>
</evidence>
<dbReference type="InterPro" id="IPR036388">
    <property type="entry name" value="WH-like_DNA-bd_sf"/>
</dbReference>
<dbReference type="SUPFAM" id="SSF46785">
    <property type="entry name" value="Winged helix' DNA-binding domain"/>
    <property type="match status" value="1"/>
</dbReference>
<keyword evidence="6" id="KW-0238">DNA-binding</keyword>
<dbReference type="GO" id="GO:0003700">
    <property type="term" value="F:DNA-binding transcription factor activity"/>
    <property type="evidence" value="ECO:0007669"/>
    <property type="project" value="InterPro"/>
</dbReference>
<organism evidence="9 10">
    <name type="scientific">Bacillus manliponensis</name>
    <dbReference type="NCBI Taxonomy" id="574376"/>
    <lineage>
        <taxon>Bacteria</taxon>
        <taxon>Bacillati</taxon>
        <taxon>Bacillota</taxon>
        <taxon>Bacilli</taxon>
        <taxon>Bacillales</taxon>
        <taxon>Bacillaceae</taxon>
        <taxon>Bacillus</taxon>
        <taxon>Bacillus cereus group</taxon>
    </lineage>
</organism>
<comment type="similarity">
    <text evidence="2">In the C-terminal section; belongs to the class-I pyridoxal-phosphate-dependent aminotransferase family.</text>
</comment>
<dbReference type="eggNOG" id="COG1167">
    <property type="taxonomic scope" value="Bacteria"/>
</dbReference>
<dbReference type="AlphaFoldDB" id="A0A073K0J0"/>
<dbReference type="PRINTS" id="PR00035">
    <property type="entry name" value="HTHGNTR"/>
</dbReference>
<feature type="domain" description="HTH gntR-type" evidence="8">
    <location>
        <begin position="13"/>
        <end position="81"/>
    </location>
</feature>
<gene>
    <name evidence="9" type="ORF">BAMA_19805</name>
</gene>
<evidence type="ECO:0000313" key="10">
    <source>
        <dbReference type="Proteomes" id="UP000027822"/>
    </source>
</evidence>
<keyword evidence="3" id="KW-0808">Transferase</keyword>
<evidence type="ECO:0000256" key="7">
    <source>
        <dbReference type="ARBA" id="ARBA00023163"/>
    </source>
</evidence>
<dbReference type="EMBL" id="JOTN01000005">
    <property type="protein sequence ID" value="KEK20005.1"/>
    <property type="molecule type" value="Genomic_DNA"/>
</dbReference>
<keyword evidence="7" id="KW-0804">Transcription</keyword>
<accession>A0A073K0J0</accession>
<dbReference type="InterPro" id="IPR000524">
    <property type="entry name" value="Tscrpt_reg_HTH_GntR"/>
</dbReference>
<dbReference type="SMART" id="SM00345">
    <property type="entry name" value="HTH_GNTR"/>
    <property type="match status" value="1"/>
</dbReference>
<comment type="caution">
    <text evidence="9">The sequence shown here is derived from an EMBL/GenBank/DDBJ whole genome shotgun (WGS) entry which is preliminary data.</text>
</comment>
<dbReference type="InterPro" id="IPR004839">
    <property type="entry name" value="Aminotransferase_I/II_large"/>
</dbReference>
<dbReference type="Proteomes" id="UP000027822">
    <property type="component" value="Unassembled WGS sequence"/>
</dbReference>
<dbReference type="Pfam" id="PF00392">
    <property type="entry name" value="GntR"/>
    <property type="match status" value="1"/>
</dbReference>
<dbReference type="Gene3D" id="1.10.10.10">
    <property type="entry name" value="Winged helix-like DNA-binding domain superfamily/Winged helix DNA-binding domain"/>
    <property type="match status" value="1"/>
</dbReference>
<dbReference type="Gene3D" id="3.40.640.10">
    <property type="entry name" value="Type I PLP-dependent aspartate aminotransferase-like (Major domain)"/>
    <property type="match status" value="1"/>
</dbReference>
<evidence type="ECO:0000313" key="9">
    <source>
        <dbReference type="EMBL" id="KEK20005.1"/>
    </source>
</evidence>
<dbReference type="PROSITE" id="PS50949">
    <property type="entry name" value="HTH_GNTR"/>
    <property type="match status" value="1"/>
</dbReference>
<dbReference type="InterPro" id="IPR036390">
    <property type="entry name" value="WH_DNA-bd_sf"/>
</dbReference>
<sequence>MELAISLQTTSKIPLYMQIYQHIKQEIWNGNIKVGSRLPSHRNLSLQLGVSRNTVECAYQQLIAEGYAESKPKRGLFVSRVDYSVQQNENNAGQTTIVPMPTETFRYDFHHGSIDTNSFPLSTWRKIMSHSFLQYESELFTNEDPQGEWQLRNEISQYLYKSRGVCSTPEQIIIGAGTQQLLSLLVQLFPNNYKYGMENPGFHRVRAVLESYNLPIHPIPLHDKGICITDLYKSGANIVYVTPSHQFPFGMIMPLSERMKLLKWANETQGYIIEDDYDGEFRYVGKPIPSLQGLDRNNRVIYAGTFSKSFLPSIRMSYLVLPSDLLCIYKERGIIIKQTVPKIQQLAFSEFMKHGYWERHLNRIRTVYKRKHQRLISAIEDELGQFVRIIGSQSGLHIVLQVHNGMTEKELVQSSAKKNVKVYPLSLYDITGHLQKESYVLLGFGGIQEDEISNAITLLKEAWS</sequence>
<keyword evidence="3" id="KW-0032">Aminotransferase</keyword>
<comment type="cofactor">
    <cofactor evidence="1">
        <name>pyridoxal 5'-phosphate</name>
        <dbReference type="ChEBI" id="CHEBI:597326"/>
    </cofactor>
</comment>
<proteinExistence type="inferred from homology"/>
<dbReference type="PANTHER" id="PTHR46577">
    <property type="entry name" value="HTH-TYPE TRANSCRIPTIONAL REGULATORY PROTEIN GABR"/>
    <property type="match status" value="1"/>
</dbReference>
<dbReference type="RefSeq" id="WP_034638283.1">
    <property type="nucleotide sequence ID" value="NZ_CBCSJC010000007.1"/>
</dbReference>
<name>A0A073K0J0_9BACI</name>
<evidence type="ECO:0000256" key="3">
    <source>
        <dbReference type="ARBA" id="ARBA00022576"/>
    </source>
</evidence>
<dbReference type="Pfam" id="PF00155">
    <property type="entry name" value="Aminotran_1_2"/>
    <property type="match status" value="1"/>
</dbReference>
<dbReference type="PANTHER" id="PTHR46577:SF1">
    <property type="entry name" value="HTH-TYPE TRANSCRIPTIONAL REGULATORY PROTEIN GABR"/>
    <property type="match status" value="1"/>
</dbReference>
<dbReference type="InterPro" id="IPR015421">
    <property type="entry name" value="PyrdxlP-dep_Trfase_major"/>
</dbReference>